<feature type="compositionally biased region" description="Basic and acidic residues" evidence="1">
    <location>
        <begin position="78"/>
        <end position="87"/>
    </location>
</feature>
<reference evidence="2 3" key="1">
    <citation type="journal article" date="2014" name="PLoS Genet.">
        <title>Phylogenetically driven sequencing of extremely halophilic archaea reveals strategies for static and dynamic osmo-response.</title>
        <authorList>
            <person name="Becker E.A."/>
            <person name="Seitzer P.M."/>
            <person name="Tritt A."/>
            <person name="Larsen D."/>
            <person name="Krusor M."/>
            <person name="Yao A.I."/>
            <person name="Wu D."/>
            <person name="Madern D."/>
            <person name="Eisen J.A."/>
            <person name="Darling A.E."/>
            <person name="Facciotti M.T."/>
        </authorList>
    </citation>
    <scope>NUCLEOTIDE SEQUENCE [LARGE SCALE GENOMIC DNA]</scope>
    <source>
        <strain evidence="2 3">DSM 3751</strain>
    </source>
</reference>
<comment type="caution">
    <text evidence="2">The sequence shown here is derived from an EMBL/GenBank/DDBJ whole genome shotgun (WGS) entry which is preliminary data.</text>
</comment>
<feature type="region of interest" description="Disordered" evidence="1">
    <location>
        <begin position="33"/>
        <end position="87"/>
    </location>
</feature>
<dbReference type="PATRIC" id="fig|1227495.3.peg.2476"/>
<evidence type="ECO:0000313" key="2">
    <source>
        <dbReference type="EMBL" id="ELY76258.1"/>
    </source>
</evidence>
<proteinExistence type="predicted"/>
<dbReference type="Proteomes" id="UP000011618">
    <property type="component" value="Unassembled WGS sequence"/>
</dbReference>
<evidence type="ECO:0000313" key="3">
    <source>
        <dbReference type="Proteomes" id="UP000011618"/>
    </source>
</evidence>
<name>L9YTL0_9EURY</name>
<accession>L9YTL0</accession>
<dbReference type="AlphaFoldDB" id="L9YTL0"/>
<organism evidence="2 3">
    <name type="scientific">Natrinema pallidum DSM 3751</name>
    <dbReference type="NCBI Taxonomy" id="1227495"/>
    <lineage>
        <taxon>Archaea</taxon>
        <taxon>Methanobacteriati</taxon>
        <taxon>Methanobacteriota</taxon>
        <taxon>Stenosarchaea group</taxon>
        <taxon>Halobacteria</taxon>
        <taxon>Halobacteriales</taxon>
        <taxon>Natrialbaceae</taxon>
        <taxon>Natrinema</taxon>
    </lineage>
</organism>
<dbReference type="EMBL" id="AOII01000072">
    <property type="protein sequence ID" value="ELY76258.1"/>
    <property type="molecule type" value="Genomic_DNA"/>
</dbReference>
<sequence>MGAPVMCPAATDRDVSHDTVDAFRDPLRGPPVRCLGQHMEGRGDVRLQSLRETTGNRPTSAVPSNRYLSNTEEASLGPRERARTAGR</sequence>
<protein>
    <submittedName>
        <fullName evidence="2">Uncharacterized protein</fullName>
    </submittedName>
</protein>
<gene>
    <name evidence="2" type="ORF">C487_12366</name>
</gene>
<feature type="compositionally biased region" description="Polar residues" evidence="1">
    <location>
        <begin position="50"/>
        <end position="73"/>
    </location>
</feature>
<evidence type="ECO:0000256" key="1">
    <source>
        <dbReference type="SAM" id="MobiDB-lite"/>
    </source>
</evidence>